<sequence>MARNAISNDRYRLVGAYDRLRRTLVDQHDDGRLDRALSFWVLPSDRRLPIAFLDRTLRELLSHPLEELMATPGVGQKKILGLFDLLRRAAKGGSGYAPFGLKTPIKALEDEPVVGAGFDAATVSEAVWSTWCDTVRRTCLRDEPLGRVAPSLQALPTVIWHTPLSTYSDRTLAQIRRLRTHGEKRVQAVLEVFCTVHEALSTAVQHENLDLVVTPRFVPRVCHWLNQVVWQPELPSAEELHRALAMPLIKQIEIDLGPQIGKLAADRLSLTAGAPTVKDQADSLGVTRARVYQLLEDCAKAMDVRWPEGRWLLTPLANKLGRSSPESMGLLHAIRELFFPDDRPLRPDPTKLEE</sequence>
<name>A0A518D657_9BACT</name>
<dbReference type="KEGG" id="pnd:Pla175_02930"/>
<keyword evidence="2" id="KW-1185">Reference proteome</keyword>
<accession>A0A518D657</accession>
<dbReference type="Proteomes" id="UP000317429">
    <property type="component" value="Chromosome"/>
</dbReference>
<organism evidence="1 2">
    <name type="scientific">Pirellulimonas nuda</name>
    <dbReference type="NCBI Taxonomy" id="2528009"/>
    <lineage>
        <taxon>Bacteria</taxon>
        <taxon>Pseudomonadati</taxon>
        <taxon>Planctomycetota</taxon>
        <taxon>Planctomycetia</taxon>
        <taxon>Pirellulales</taxon>
        <taxon>Lacipirellulaceae</taxon>
        <taxon>Pirellulimonas</taxon>
    </lineage>
</organism>
<evidence type="ECO:0000313" key="1">
    <source>
        <dbReference type="EMBL" id="QDU86939.1"/>
    </source>
</evidence>
<proteinExistence type="predicted"/>
<dbReference type="OrthoDB" id="290212at2"/>
<gene>
    <name evidence="1" type="ORF">Pla175_02930</name>
</gene>
<reference evidence="1 2" key="1">
    <citation type="submission" date="2019-02" db="EMBL/GenBank/DDBJ databases">
        <title>Deep-cultivation of Planctomycetes and their phenomic and genomic characterization uncovers novel biology.</title>
        <authorList>
            <person name="Wiegand S."/>
            <person name="Jogler M."/>
            <person name="Boedeker C."/>
            <person name="Pinto D."/>
            <person name="Vollmers J."/>
            <person name="Rivas-Marin E."/>
            <person name="Kohn T."/>
            <person name="Peeters S.H."/>
            <person name="Heuer A."/>
            <person name="Rast P."/>
            <person name="Oberbeckmann S."/>
            <person name="Bunk B."/>
            <person name="Jeske O."/>
            <person name="Meyerdierks A."/>
            <person name="Storesund J.E."/>
            <person name="Kallscheuer N."/>
            <person name="Luecker S."/>
            <person name="Lage O.M."/>
            <person name="Pohl T."/>
            <person name="Merkel B.J."/>
            <person name="Hornburger P."/>
            <person name="Mueller R.-W."/>
            <person name="Bruemmer F."/>
            <person name="Labrenz M."/>
            <person name="Spormann A.M."/>
            <person name="Op den Camp H."/>
            <person name="Overmann J."/>
            <person name="Amann R."/>
            <person name="Jetten M.S.M."/>
            <person name="Mascher T."/>
            <person name="Medema M.H."/>
            <person name="Devos D.P."/>
            <person name="Kaster A.-K."/>
            <person name="Ovreas L."/>
            <person name="Rohde M."/>
            <person name="Galperin M.Y."/>
            <person name="Jogler C."/>
        </authorList>
    </citation>
    <scope>NUCLEOTIDE SEQUENCE [LARGE SCALE GENOMIC DNA]</scope>
    <source>
        <strain evidence="1 2">Pla175</strain>
    </source>
</reference>
<dbReference type="AlphaFoldDB" id="A0A518D657"/>
<dbReference type="RefSeq" id="WP_145280625.1">
    <property type="nucleotide sequence ID" value="NZ_CP036291.1"/>
</dbReference>
<dbReference type="EMBL" id="CP036291">
    <property type="protein sequence ID" value="QDU86939.1"/>
    <property type="molecule type" value="Genomic_DNA"/>
</dbReference>
<protein>
    <submittedName>
        <fullName evidence="1">Uncharacterized protein</fullName>
    </submittedName>
</protein>
<evidence type="ECO:0000313" key="2">
    <source>
        <dbReference type="Proteomes" id="UP000317429"/>
    </source>
</evidence>